<keyword evidence="5" id="KW-1185">Reference proteome</keyword>
<dbReference type="Gene3D" id="2.20.70.10">
    <property type="match status" value="1"/>
</dbReference>
<evidence type="ECO:0000313" key="5">
    <source>
        <dbReference type="Proteomes" id="UP000232323"/>
    </source>
</evidence>
<evidence type="ECO:0000256" key="1">
    <source>
        <dbReference type="SAM" id="MobiDB-lite"/>
    </source>
</evidence>
<dbReference type="AlphaFoldDB" id="A0A250X3D9"/>
<dbReference type="OrthoDB" id="405996at2759"/>
<organism evidence="4 5">
    <name type="scientific">Chlamydomonas eustigma</name>
    <dbReference type="NCBI Taxonomy" id="1157962"/>
    <lineage>
        <taxon>Eukaryota</taxon>
        <taxon>Viridiplantae</taxon>
        <taxon>Chlorophyta</taxon>
        <taxon>core chlorophytes</taxon>
        <taxon>Chlorophyceae</taxon>
        <taxon>CS clade</taxon>
        <taxon>Chlamydomonadales</taxon>
        <taxon>Chlamydomonadaceae</taxon>
        <taxon>Chlamydomonas</taxon>
    </lineage>
</organism>
<proteinExistence type="predicted"/>
<feature type="compositionally biased region" description="Low complexity" evidence="1">
    <location>
        <begin position="547"/>
        <end position="582"/>
    </location>
</feature>
<dbReference type="PROSITE" id="PS50275">
    <property type="entry name" value="SAC"/>
    <property type="match status" value="1"/>
</dbReference>
<feature type="region of interest" description="Disordered" evidence="1">
    <location>
        <begin position="543"/>
        <end position="582"/>
    </location>
</feature>
<feature type="domain" description="WW" evidence="2">
    <location>
        <begin position="700"/>
        <end position="734"/>
    </location>
</feature>
<feature type="compositionally biased region" description="Low complexity" evidence="1">
    <location>
        <begin position="973"/>
        <end position="987"/>
    </location>
</feature>
<protein>
    <recommendedName>
        <fullName evidence="6">WW domain-containing protein</fullName>
    </recommendedName>
</protein>
<name>A0A250X3D9_9CHLO</name>
<comment type="caution">
    <text evidence="4">The sequence shown here is derived from an EMBL/GenBank/DDBJ whole genome shotgun (WGS) entry which is preliminary data.</text>
</comment>
<dbReference type="SMART" id="SM00456">
    <property type="entry name" value="WW"/>
    <property type="match status" value="1"/>
</dbReference>
<dbReference type="InterPro" id="IPR036020">
    <property type="entry name" value="WW_dom_sf"/>
</dbReference>
<dbReference type="SUPFAM" id="SSF51045">
    <property type="entry name" value="WW domain"/>
    <property type="match status" value="1"/>
</dbReference>
<evidence type="ECO:0008006" key="6">
    <source>
        <dbReference type="Google" id="ProtNLM"/>
    </source>
</evidence>
<dbReference type="InterPro" id="IPR002013">
    <property type="entry name" value="SAC_dom"/>
</dbReference>
<dbReference type="EMBL" id="BEGY01000025">
    <property type="protein sequence ID" value="GAX77587.1"/>
    <property type="molecule type" value="Genomic_DNA"/>
</dbReference>
<dbReference type="Pfam" id="PF02383">
    <property type="entry name" value="Syja_N"/>
    <property type="match status" value="1"/>
</dbReference>
<dbReference type="PANTHER" id="PTHR46817:SF1">
    <property type="entry name" value="SAC DOMAIN-CONTAINING PROTEIN"/>
    <property type="match status" value="1"/>
</dbReference>
<dbReference type="InterPro" id="IPR001202">
    <property type="entry name" value="WW_dom"/>
</dbReference>
<dbReference type="PROSITE" id="PS50020">
    <property type="entry name" value="WW_DOMAIN_2"/>
    <property type="match status" value="1"/>
</dbReference>
<evidence type="ECO:0000259" key="2">
    <source>
        <dbReference type="PROSITE" id="PS50020"/>
    </source>
</evidence>
<dbReference type="CDD" id="cd00201">
    <property type="entry name" value="WW"/>
    <property type="match status" value="1"/>
</dbReference>
<dbReference type="GO" id="GO:0016791">
    <property type="term" value="F:phosphatase activity"/>
    <property type="evidence" value="ECO:0007669"/>
    <property type="project" value="InterPro"/>
</dbReference>
<dbReference type="Pfam" id="PF00397">
    <property type="entry name" value="WW"/>
    <property type="match status" value="1"/>
</dbReference>
<evidence type="ECO:0000313" key="4">
    <source>
        <dbReference type="EMBL" id="GAX77587.1"/>
    </source>
</evidence>
<reference evidence="4 5" key="1">
    <citation type="submission" date="2017-08" db="EMBL/GenBank/DDBJ databases">
        <title>Acidophilic green algal genome provides insights into adaptation to an acidic environment.</title>
        <authorList>
            <person name="Hirooka S."/>
            <person name="Hirose Y."/>
            <person name="Kanesaki Y."/>
            <person name="Higuchi S."/>
            <person name="Fujiwara T."/>
            <person name="Onuma R."/>
            <person name="Era A."/>
            <person name="Ohbayashi R."/>
            <person name="Uzuka A."/>
            <person name="Nozaki H."/>
            <person name="Yoshikawa H."/>
            <person name="Miyagishima S.Y."/>
        </authorList>
    </citation>
    <scope>NUCLEOTIDE SEQUENCE [LARGE SCALE GENOMIC DNA]</scope>
    <source>
        <strain evidence="4 5">NIES-2499</strain>
    </source>
</reference>
<dbReference type="STRING" id="1157962.A0A250X3D9"/>
<gene>
    <name evidence="4" type="ORF">CEUSTIGMA_g5031.t1</name>
</gene>
<accession>A0A250X3D9</accession>
<dbReference type="PANTHER" id="PTHR46817">
    <property type="entry name" value="PHOSPHOINOSITIDE PHOSPHATASE SAC9-RELATED"/>
    <property type="match status" value="1"/>
</dbReference>
<feature type="region of interest" description="Disordered" evidence="1">
    <location>
        <begin position="973"/>
        <end position="998"/>
    </location>
</feature>
<dbReference type="Proteomes" id="UP000232323">
    <property type="component" value="Unassembled WGS sequence"/>
</dbReference>
<sequence>MADVGNSSISVVLSSAKQIYHVIIKSCVRRNFVLVKVDPKRGALKFTFTKGKDIFETEAEAFDYLRQYGSYEVMATGKNILGHIVIGNTALLLIAEKVRISATLPGNHVVKTVTVSKWFRIPLQVEPEVQNSANAAMAKEEQARGIEKLVTFPLDGAHFFCETLDVTRPFPSSRAVNQPSWEFVWNRWLSTSWRSIGLEHVCPPLLQGMYEARPLLDFDGAPYQMLHVSRRSRLHAGPRYKARGLNELAEPGNEIECEQIIWRAARQSPAASTPAASASSAPIIHWSRYAWRRGSVPLWWGVKIKNQGMGEAEIKIQQTGTFKGSRRYVRRLQKRYSPDPYLDPDGDLLADQRDASLNVSVVIVSLLRKGTLEKDRSETKLASAFAAMAGLMRKEHKLPLLYIALDWHEMDKALGHEGIVEAFWSQVRDVLPKQGFALGTLIKVGPDHTDINALPEDDGSSHSFLYQRPDRCLSNAGMGWQARWFSQQRGVVRYNCADSLDRTNVASFFGAMQVFVEQCRELDIAIALSPKGVNGMVAAMRKPSQIGGPASSGASSDGRSSSRPSTPHGGSSTGAANASGSSMAAIEKLKNDLNKGLLGLMQDLKTPRGQSHSATTTGTPQALVNSIERTSASGTSMHSSTLATSSKNSSSAADMFRFPAPLQRSSTGTNPFQQGAQQALVKKPGPTDFEAQLLVLDAEGPLPPGWEAKIDRTNNRIFYVDHNNKTTSWERPPPSPSQLILTPHSQVMSLGNSNQTPQLSWGMTSVSTPRGSVVGLNGFGPSKADLRDAWEPLSPWCMIKADPKRFGRRINPDALSASAELFLVNGDLSAWLYTGSQAMHSERILIFEPPESKLRKVGVGHSGGVIVALKRRFNNVWVDADKQMQMDIFLGLKHGEYFPNTYLYYKEDDVVPMDHPESEDDLDPVGCLSWPIRDKMSDPALINMSRENQPLHTRSYSTQDILHQFAELYHRPSPGSSGSLMGSPLGSGLEGQGVGPESPSGLIHKLSSEGLGRTALSDKDSDTSSVINPFESALSLSAGIAGKQSSLAASTDHLAALLGGGVEVGNSARSGSTTPDHAASAPCKANSTSSLAAVTRDRASSVTDALKSGLKKFKDPLGMLL</sequence>
<evidence type="ECO:0000259" key="3">
    <source>
        <dbReference type="PROSITE" id="PS50275"/>
    </source>
</evidence>
<feature type="domain" description="SAC" evidence="3">
    <location>
        <begin position="149"/>
        <end position="524"/>
    </location>
</feature>
<dbReference type="PROSITE" id="PS01159">
    <property type="entry name" value="WW_DOMAIN_1"/>
    <property type="match status" value="1"/>
</dbReference>